<gene>
    <name evidence="1" type="primary">g10059</name>
    <name evidence="1" type="ORF">NpPPO83_00010059</name>
</gene>
<name>A0ACB5RNV3_9PEZI</name>
<dbReference type="Proteomes" id="UP001165186">
    <property type="component" value="Unassembled WGS sequence"/>
</dbReference>
<comment type="caution">
    <text evidence="1">The sequence shown here is derived from an EMBL/GenBank/DDBJ whole genome shotgun (WGS) entry which is preliminary data.</text>
</comment>
<protein>
    <submittedName>
        <fullName evidence="1">Polysaccharide deacetylase</fullName>
    </submittedName>
</protein>
<organism evidence="1 2">
    <name type="scientific">Neofusicoccum parvum</name>
    <dbReference type="NCBI Taxonomy" id="310453"/>
    <lineage>
        <taxon>Eukaryota</taxon>
        <taxon>Fungi</taxon>
        <taxon>Dikarya</taxon>
        <taxon>Ascomycota</taxon>
        <taxon>Pezizomycotina</taxon>
        <taxon>Dothideomycetes</taxon>
        <taxon>Dothideomycetes incertae sedis</taxon>
        <taxon>Botryosphaeriales</taxon>
        <taxon>Botryosphaeriaceae</taxon>
        <taxon>Neofusicoccum</taxon>
    </lineage>
</organism>
<dbReference type="EMBL" id="BSXG01000002">
    <property type="protein sequence ID" value="GME22190.1"/>
    <property type="molecule type" value="Genomic_DNA"/>
</dbReference>
<reference evidence="1" key="1">
    <citation type="submission" date="2024-09" db="EMBL/GenBank/DDBJ databases">
        <title>Draft Genome Sequences of Neofusicoccum parvum.</title>
        <authorList>
            <person name="Ashida A."/>
            <person name="Camagna M."/>
            <person name="Tanaka A."/>
            <person name="Takemoto D."/>
        </authorList>
    </citation>
    <scope>NUCLEOTIDE SEQUENCE</scope>
    <source>
        <strain evidence="1">PPO83</strain>
    </source>
</reference>
<evidence type="ECO:0000313" key="1">
    <source>
        <dbReference type="EMBL" id="GME22190.1"/>
    </source>
</evidence>
<sequence length="276" mass="30868">MTNESGLRVWRIICAAFLCASLVHLSISRSKSPDLFPHYQNPRHLVARKCQVPGLAALTFDDFPNERIDELLELLGSWNATATFFVNGPYDPRDSVLQEELLGPRLKKIHRLGHQIASHTYDHINLNTADQHAFSATMARFDTWLGGLLGGGIAGPRYMRAPYGECDRACALRMTRGGYKVVGWGFDTEDWKHHTAQTVHRAVRRVHDHAAQLQARQIVDLTADIVLMHGFHNTTVTTVAPAVLEALGAVGYRFVSVAECLGHPAENWYRKREHGA</sequence>
<accession>A0ACB5RNV3</accession>
<evidence type="ECO:0000313" key="2">
    <source>
        <dbReference type="Proteomes" id="UP001165186"/>
    </source>
</evidence>
<keyword evidence="2" id="KW-1185">Reference proteome</keyword>
<proteinExistence type="predicted"/>